<dbReference type="Proteomes" id="UP000198816">
    <property type="component" value="Unassembled WGS sequence"/>
</dbReference>
<feature type="transmembrane region" description="Helical" evidence="9">
    <location>
        <begin position="672"/>
        <end position="695"/>
    </location>
</feature>
<keyword evidence="16" id="KW-1185">Reference proteome</keyword>
<keyword evidence="10" id="KW-0732">Signal</keyword>
<evidence type="ECO:0000259" key="11">
    <source>
        <dbReference type="Pfam" id="PF00924"/>
    </source>
</evidence>
<dbReference type="SUPFAM" id="SSF82861">
    <property type="entry name" value="Mechanosensitive channel protein MscS (YggB), transmembrane region"/>
    <property type="match status" value="1"/>
</dbReference>
<evidence type="ECO:0000256" key="8">
    <source>
        <dbReference type="SAM" id="MobiDB-lite"/>
    </source>
</evidence>
<dbReference type="InterPro" id="IPR011066">
    <property type="entry name" value="MscS_channel_C_sf"/>
</dbReference>
<feature type="transmembrane region" description="Helical" evidence="9">
    <location>
        <begin position="925"/>
        <end position="944"/>
    </location>
</feature>
<feature type="chain" id="PRO_5011719373" evidence="10">
    <location>
        <begin position="41"/>
        <end position="1166"/>
    </location>
</feature>
<dbReference type="InterPro" id="IPR049278">
    <property type="entry name" value="MS_channel_C"/>
</dbReference>
<evidence type="ECO:0000256" key="9">
    <source>
        <dbReference type="SAM" id="Phobius"/>
    </source>
</evidence>
<evidence type="ECO:0000259" key="12">
    <source>
        <dbReference type="Pfam" id="PF12794"/>
    </source>
</evidence>
<gene>
    <name evidence="15" type="ORF">SAMN05421783_10321</name>
</gene>
<dbReference type="InterPro" id="IPR023408">
    <property type="entry name" value="MscS_beta-dom_sf"/>
</dbReference>
<dbReference type="SUPFAM" id="SSF50182">
    <property type="entry name" value="Sm-like ribonucleoproteins"/>
    <property type="match status" value="1"/>
</dbReference>
<feature type="coiled-coil region" evidence="7">
    <location>
        <begin position="149"/>
        <end position="190"/>
    </location>
</feature>
<dbReference type="PANTHER" id="PTHR30347">
    <property type="entry name" value="POTASSIUM CHANNEL RELATED"/>
    <property type="match status" value="1"/>
</dbReference>
<feature type="transmembrane region" description="Helical" evidence="9">
    <location>
        <begin position="956"/>
        <end position="984"/>
    </location>
</feature>
<reference evidence="16" key="1">
    <citation type="submission" date="2016-10" db="EMBL/GenBank/DDBJ databases">
        <authorList>
            <person name="Varghese N."/>
            <person name="Submissions S."/>
        </authorList>
    </citation>
    <scope>NUCLEOTIDE SEQUENCE [LARGE SCALE GENOMIC DNA]</scope>
    <source>
        <strain evidence="16">DSM 217</strain>
    </source>
</reference>
<dbReference type="GO" id="GO:0005886">
    <property type="term" value="C:plasma membrane"/>
    <property type="evidence" value="ECO:0007669"/>
    <property type="project" value="UniProtKB-SubCell"/>
</dbReference>
<proteinExistence type="inferred from homology"/>
<dbReference type="Pfam" id="PF21082">
    <property type="entry name" value="MS_channel_3rd"/>
    <property type="match status" value="1"/>
</dbReference>
<feature type="transmembrane region" description="Helical" evidence="9">
    <location>
        <begin position="835"/>
        <end position="852"/>
    </location>
</feature>
<dbReference type="InterPro" id="IPR011014">
    <property type="entry name" value="MscS_channel_TM-2"/>
</dbReference>
<dbReference type="Pfam" id="PF12795">
    <property type="entry name" value="MscS_porin"/>
    <property type="match status" value="1"/>
</dbReference>
<evidence type="ECO:0000256" key="2">
    <source>
        <dbReference type="ARBA" id="ARBA00008017"/>
    </source>
</evidence>
<dbReference type="PANTHER" id="PTHR30347:SF1">
    <property type="entry name" value="MECHANOSENSITIVE CHANNEL MSCK"/>
    <property type="match status" value="1"/>
</dbReference>
<evidence type="ECO:0000259" key="13">
    <source>
        <dbReference type="Pfam" id="PF12795"/>
    </source>
</evidence>
<dbReference type="Pfam" id="PF00924">
    <property type="entry name" value="MS_channel_2nd"/>
    <property type="match status" value="1"/>
</dbReference>
<evidence type="ECO:0000313" key="16">
    <source>
        <dbReference type="Proteomes" id="UP000198816"/>
    </source>
</evidence>
<feature type="coiled-coil region" evidence="7">
    <location>
        <begin position="250"/>
        <end position="287"/>
    </location>
</feature>
<dbReference type="GO" id="GO:0008381">
    <property type="term" value="F:mechanosensitive monoatomic ion channel activity"/>
    <property type="evidence" value="ECO:0007669"/>
    <property type="project" value="UniProtKB-ARBA"/>
</dbReference>
<dbReference type="InterPro" id="IPR024393">
    <property type="entry name" value="MscS_porin"/>
</dbReference>
<dbReference type="Gene3D" id="2.30.30.60">
    <property type="match status" value="1"/>
</dbReference>
<feature type="region of interest" description="Disordered" evidence="8">
    <location>
        <begin position="792"/>
        <end position="820"/>
    </location>
</feature>
<evidence type="ECO:0000256" key="1">
    <source>
        <dbReference type="ARBA" id="ARBA00004651"/>
    </source>
</evidence>
<dbReference type="InterPro" id="IPR025692">
    <property type="entry name" value="MscS_IM_dom1"/>
</dbReference>
<dbReference type="InterPro" id="IPR010920">
    <property type="entry name" value="LSM_dom_sf"/>
</dbReference>
<feature type="transmembrane region" description="Helical" evidence="9">
    <location>
        <begin position="721"/>
        <end position="744"/>
    </location>
</feature>
<dbReference type="STRING" id="1058.SAMN05421783_10321"/>
<feature type="transmembrane region" description="Helical" evidence="9">
    <location>
        <begin position="525"/>
        <end position="544"/>
    </location>
</feature>
<dbReference type="SUPFAM" id="SSF82689">
    <property type="entry name" value="Mechanosensitive channel protein MscS (YggB), C-terminal domain"/>
    <property type="match status" value="1"/>
</dbReference>
<feature type="domain" description="Mechanosensitive ion channel MscS" evidence="11">
    <location>
        <begin position="972"/>
        <end position="1037"/>
    </location>
</feature>
<evidence type="ECO:0000313" key="15">
    <source>
        <dbReference type="EMBL" id="SDW32059.1"/>
    </source>
</evidence>
<evidence type="ECO:0000256" key="10">
    <source>
        <dbReference type="SAM" id="SignalP"/>
    </source>
</evidence>
<keyword evidence="6 9" id="KW-0472">Membrane</keyword>
<keyword evidence="5 9" id="KW-1133">Transmembrane helix</keyword>
<dbReference type="Pfam" id="PF12794">
    <property type="entry name" value="MscS_TM"/>
    <property type="match status" value="1"/>
</dbReference>
<organism evidence="15 16">
    <name type="scientific">Thiocapsa roseopersicina</name>
    <dbReference type="NCBI Taxonomy" id="1058"/>
    <lineage>
        <taxon>Bacteria</taxon>
        <taxon>Pseudomonadati</taxon>
        <taxon>Pseudomonadota</taxon>
        <taxon>Gammaproteobacteria</taxon>
        <taxon>Chromatiales</taxon>
        <taxon>Chromatiaceae</taxon>
        <taxon>Thiocapsa</taxon>
    </lineage>
</organism>
<dbReference type="EMBL" id="FNNZ01000003">
    <property type="protein sequence ID" value="SDW32059.1"/>
    <property type="molecule type" value="Genomic_DNA"/>
</dbReference>
<evidence type="ECO:0000256" key="3">
    <source>
        <dbReference type="ARBA" id="ARBA00022475"/>
    </source>
</evidence>
<keyword evidence="7" id="KW-0175">Coiled coil</keyword>
<feature type="region of interest" description="Disordered" evidence="8">
    <location>
        <begin position="1139"/>
        <end position="1166"/>
    </location>
</feature>
<feature type="domain" description="Mechanosensitive ion channel inner membrane" evidence="12">
    <location>
        <begin position="525"/>
        <end position="868"/>
    </location>
</feature>
<comment type="similarity">
    <text evidence="2">Belongs to the MscS (TC 1.A.23) family.</text>
</comment>
<feature type="transmembrane region" description="Helical" evidence="9">
    <location>
        <begin position="645"/>
        <end position="666"/>
    </location>
</feature>
<evidence type="ECO:0000256" key="4">
    <source>
        <dbReference type="ARBA" id="ARBA00022692"/>
    </source>
</evidence>
<dbReference type="InterPro" id="IPR052702">
    <property type="entry name" value="MscS-like_channel"/>
</dbReference>
<dbReference type="Gene3D" id="3.30.70.100">
    <property type="match status" value="1"/>
</dbReference>
<keyword evidence="3" id="KW-1003">Cell membrane</keyword>
<dbReference type="AlphaFoldDB" id="A0A1H2SLY5"/>
<feature type="domain" description="Mechanosensitive ion channel MscS C-terminal" evidence="14">
    <location>
        <begin position="1049"/>
        <end position="1128"/>
    </location>
</feature>
<evidence type="ECO:0000256" key="5">
    <source>
        <dbReference type="ARBA" id="ARBA00022989"/>
    </source>
</evidence>
<protein>
    <submittedName>
        <fullName evidence="15">Potassium efflux system protein</fullName>
    </submittedName>
</protein>
<evidence type="ECO:0000259" key="14">
    <source>
        <dbReference type="Pfam" id="PF21082"/>
    </source>
</evidence>
<name>A0A1H2SLY5_THIRO</name>
<feature type="transmembrane region" description="Helical" evidence="9">
    <location>
        <begin position="565"/>
        <end position="592"/>
    </location>
</feature>
<feature type="transmembrane region" description="Helical" evidence="9">
    <location>
        <begin position="604"/>
        <end position="624"/>
    </location>
</feature>
<comment type="subcellular location">
    <subcellularLocation>
        <location evidence="1">Cell membrane</location>
        <topology evidence="1">Multi-pass membrane protein</topology>
    </subcellularLocation>
</comment>
<keyword evidence="4 9" id="KW-0812">Transmembrane</keyword>
<feature type="domain" description="Mechanosensitive ion channel MscS porin" evidence="13">
    <location>
        <begin position="64"/>
        <end position="301"/>
    </location>
</feature>
<feature type="transmembrane region" description="Helical" evidence="9">
    <location>
        <begin position="888"/>
        <end position="913"/>
    </location>
</feature>
<feature type="signal peptide" evidence="10">
    <location>
        <begin position="1"/>
        <end position="40"/>
    </location>
</feature>
<sequence>MAGSGPQPRARPTPTVRRPDLRAVALTLLLAIGAPAVQSAAPSTANADVSSGSGLDRDDVAASIARIEGAPELSEEARERLTGQYRRVLDNLAALAEAKGALADLRETLAEAPGQTAAIRARLSADTPLAEEPLDLPAGTDPAAVQSMLAREAAAAAALEDRLTALEQGLEETRDALPLWRRELAELRQRTLDLDDELAGALAIGSDGLEARARRWLLESQRSLLQVETQVLEQRLAGADARRELALAQRDEARLALDRALARQARLQAEEERLRRAESERVLVATEAAKAAAADAHPRVRELAQANAALAEAIGVINHGTEEAEAARAETLSATTVLTQDLANDRQRIAAAGLNQALGRVLLDQRDRLPDTRELRRQAAERANATAEATLAILSWREELLALDNGEATRTAADTQPAEPGAGTTLKRQLDEQVARRIDLLERAITGGERQLRALAELDLAADKLHALALEYREFLAEHLLWMRSHVPITQQSFAALPEIIGDLIRPSNWLLVLQTLGTGIAGTWILWLGLLAVALLLAVDRGLRRRIRATAAPLLRASTDRFGYTLRAIGLTLVLAAPAPLLLAVLGLVLIDTATSNPFPYRVGDALLLIAPGLYYLRAFRLLCMKGGLAERHFRWRSKTIQGLARALDTAIWVLIPLGFIAALVGPLGEVQAATLGRLALTAVTLGSAILLAISLHPRRGVVRDALADAPEGLAEKLRYLWYPLAISVPLAAAVLTLAGFQYTAATLFYVWFEQFWLLLGLVVLHQSIVRWLLVTRRQLALRQAAERRNRREAQQKAEAESGEGGMSPKPDSDPAADDQPVDLVALDSETRKLLNALIAVGAGVGLWILWSDVLPALNVLERITLWSTGTTVDGVARSLPITLADLASILVIVTVTVIAVRHLPALLEILLLKNTGISAGGRYTIIALSGYAMTAVAVLMIAGRLGLSWQQIQWLVAALGVGIGFGLQEIVANFISGLIILFERPVRVGDTVTIGEQSGVVTRIEIRATTIRTWDQRELLVPNKELITGEVINWTLSDQINRGEILVSIEYGSDTETALRILDAVVSEDPRVMTDPAPTVMVHAFGERGLDLMVRFFLPAMADRMLIRGEIINAIDNRLRAAGIPIGLPRRDIRLRDGAADDHGPSADAVRPGDAPGSAAPGHP</sequence>
<accession>A0A1H2SLY5</accession>
<feature type="transmembrane region" description="Helical" evidence="9">
    <location>
        <begin position="756"/>
        <end position="775"/>
    </location>
</feature>
<feature type="compositionally biased region" description="Basic and acidic residues" evidence="8">
    <location>
        <begin position="792"/>
        <end position="801"/>
    </location>
</feature>
<dbReference type="Gene3D" id="1.10.287.1260">
    <property type="match status" value="1"/>
</dbReference>
<dbReference type="InterPro" id="IPR006685">
    <property type="entry name" value="MscS_channel_2nd"/>
</dbReference>
<evidence type="ECO:0000256" key="6">
    <source>
        <dbReference type="ARBA" id="ARBA00023136"/>
    </source>
</evidence>
<evidence type="ECO:0000256" key="7">
    <source>
        <dbReference type="SAM" id="Coils"/>
    </source>
</evidence>